<organism evidence="2 3">
    <name type="scientific">Triparma retinervis</name>
    <dbReference type="NCBI Taxonomy" id="2557542"/>
    <lineage>
        <taxon>Eukaryota</taxon>
        <taxon>Sar</taxon>
        <taxon>Stramenopiles</taxon>
        <taxon>Ochrophyta</taxon>
        <taxon>Bolidophyceae</taxon>
        <taxon>Parmales</taxon>
        <taxon>Triparmaceae</taxon>
        <taxon>Triparma</taxon>
    </lineage>
</organism>
<dbReference type="Proteomes" id="UP001165082">
    <property type="component" value="Unassembled WGS sequence"/>
</dbReference>
<evidence type="ECO:0000256" key="1">
    <source>
        <dbReference type="SAM" id="Phobius"/>
    </source>
</evidence>
<dbReference type="AlphaFoldDB" id="A0A9W7KT34"/>
<feature type="transmembrane region" description="Helical" evidence="1">
    <location>
        <begin position="166"/>
        <end position="185"/>
    </location>
</feature>
<feature type="transmembrane region" description="Helical" evidence="1">
    <location>
        <begin position="493"/>
        <end position="518"/>
    </location>
</feature>
<feature type="transmembrane region" description="Helical" evidence="1">
    <location>
        <begin position="278"/>
        <end position="298"/>
    </location>
</feature>
<accession>A0A9W7KT34</accession>
<feature type="transmembrane region" description="Helical" evidence="1">
    <location>
        <begin position="463"/>
        <end position="481"/>
    </location>
</feature>
<feature type="transmembrane region" description="Helical" evidence="1">
    <location>
        <begin position="740"/>
        <end position="758"/>
    </location>
</feature>
<feature type="transmembrane region" description="Helical" evidence="1">
    <location>
        <begin position="37"/>
        <end position="55"/>
    </location>
</feature>
<dbReference type="EMBL" id="BRXZ01000371">
    <property type="protein sequence ID" value="GMI10371.1"/>
    <property type="molecule type" value="Genomic_DNA"/>
</dbReference>
<feature type="transmembrane region" description="Helical" evidence="1">
    <location>
        <begin position="106"/>
        <end position="126"/>
    </location>
</feature>
<sequence>MGFVTILCLPMINGTLKNGRQKLVDLPNSKKIQHIRAIVFGGFLSSLIPILFMTLESVGCIVQVERFWAIWRPENAVKETRFKDEIWSDCSAVFVPNYTMGIHLSMIQSSAFFYAPFVSFTFPELVRFSLDKRSRLQVFLFAIATSCALYAYGAKDEGGGSVKPRTLQICNMIFLSWAGIGFLEASNLFSDYMSSGGIERTFCNLNLPASLERAHARWKQCLVALISGVSDFFDSLPLSLHTVGDFELAPVYRFSVAIFCVANFILHSAFALTLDAKLVWFSYCAVPGFMTCEAIFFVSAPRRPGILQETIVFMLFPLSFAMTAIGHYLSGYWEVKIRQNAILTLFGTIFVPFAIKLRHELAKLDDATLSHHIHYTVFGGCAQFIGMIFFIADGLGCLDSNITIEEVEMNCGSEVYPAFGCAANISCNLIYQIGFKVFGRAMLQKKRTTADVMKFSISRHEKFQMGCMLLANILCLFLYGNSSSGPVTPTLEFLVAFVAFLWMLVFTSEAINIILFSAKSRAEEEASRIKSDWEKGCAEDSGTLPPPRQAHRLQVLTDLATLLNEMRHQLLHVLELTHASYAGRTSLKPQQQKEVKSVSRRGRAPSAIDSLIGTHFGTNKGGPVVESFTTSNPIAAKKHARNSTTLSARQTDSSISVSSLHSDGSHSAASSSSFWTRSTKRVQKAAPAPKREDGHYIGTYSLSRYIRAMLFMPIVVVLTFCIVAAIATKANVSSWSRSQHFGLLAYSWNAFIMSCMLMR</sequence>
<evidence type="ECO:0008006" key="4">
    <source>
        <dbReference type="Google" id="ProtNLM"/>
    </source>
</evidence>
<evidence type="ECO:0000313" key="3">
    <source>
        <dbReference type="Proteomes" id="UP001165082"/>
    </source>
</evidence>
<name>A0A9W7KT34_9STRA</name>
<feature type="transmembrane region" description="Helical" evidence="1">
    <location>
        <begin position="415"/>
        <end position="438"/>
    </location>
</feature>
<gene>
    <name evidence="2" type="ORF">TrRE_jg6698</name>
</gene>
<feature type="transmembrane region" description="Helical" evidence="1">
    <location>
        <begin position="375"/>
        <end position="395"/>
    </location>
</feature>
<keyword evidence="1" id="KW-0472">Membrane</keyword>
<comment type="caution">
    <text evidence="2">The sequence shown here is derived from an EMBL/GenBank/DDBJ whole genome shotgun (WGS) entry which is preliminary data.</text>
</comment>
<feature type="transmembrane region" description="Helical" evidence="1">
    <location>
        <begin position="138"/>
        <end position="154"/>
    </location>
</feature>
<proteinExistence type="predicted"/>
<keyword evidence="1" id="KW-0812">Transmembrane</keyword>
<evidence type="ECO:0000313" key="2">
    <source>
        <dbReference type="EMBL" id="GMI10371.1"/>
    </source>
</evidence>
<reference evidence="2" key="1">
    <citation type="submission" date="2022-07" db="EMBL/GenBank/DDBJ databases">
        <title>Genome analysis of Parmales, a sister group of diatoms, reveals the evolutionary specialization of diatoms from phago-mixotrophs to photoautotrophs.</title>
        <authorList>
            <person name="Ban H."/>
            <person name="Sato S."/>
            <person name="Yoshikawa S."/>
            <person name="Kazumasa Y."/>
            <person name="Nakamura Y."/>
            <person name="Ichinomiya M."/>
            <person name="Saitoh K."/>
            <person name="Sato N."/>
            <person name="Blanc-Mathieu R."/>
            <person name="Endo H."/>
            <person name="Kuwata A."/>
            <person name="Ogata H."/>
        </authorList>
    </citation>
    <scope>NUCLEOTIDE SEQUENCE</scope>
</reference>
<protein>
    <recommendedName>
        <fullName evidence="4">Transmembrane protein</fullName>
    </recommendedName>
</protein>
<keyword evidence="3" id="KW-1185">Reference proteome</keyword>
<feature type="transmembrane region" description="Helical" evidence="1">
    <location>
        <begin position="251"/>
        <end position="272"/>
    </location>
</feature>
<keyword evidence="1" id="KW-1133">Transmembrane helix</keyword>
<feature type="transmembrane region" description="Helical" evidence="1">
    <location>
        <begin position="310"/>
        <end position="331"/>
    </location>
</feature>
<dbReference type="OrthoDB" id="195300at2759"/>
<feature type="transmembrane region" description="Helical" evidence="1">
    <location>
        <begin position="708"/>
        <end position="728"/>
    </location>
</feature>